<protein>
    <submittedName>
        <fullName evidence="2">Uncharacterized protein</fullName>
    </submittedName>
</protein>
<dbReference type="Proteomes" id="UP000466442">
    <property type="component" value="Unassembled WGS sequence"/>
</dbReference>
<feature type="compositionally biased region" description="Acidic residues" evidence="1">
    <location>
        <begin position="179"/>
        <end position="202"/>
    </location>
</feature>
<proteinExistence type="predicted"/>
<dbReference type="AlphaFoldDB" id="A0A8S9XNC0"/>
<evidence type="ECO:0000313" key="3">
    <source>
        <dbReference type="Proteomes" id="UP000466442"/>
    </source>
</evidence>
<evidence type="ECO:0000313" key="2">
    <source>
        <dbReference type="EMBL" id="KAF6209075.1"/>
    </source>
</evidence>
<comment type="caution">
    <text evidence="2">The sequence shown here is derived from an EMBL/GenBank/DDBJ whole genome shotgun (WGS) entry which is preliminary data.</text>
</comment>
<accession>A0A8S9XNC0</accession>
<name>A0A8S9XNC0_APOLU</name>
<gene>
    <name evidence="2" type="ORF">GE061_014818</name>
</gene>
<reference evidence="2" key="1">
    <citation type="journal article" date="2021" name="Mol. Ecol. Resour.">
        <title>Apolygus lucorum genome provides insights into omnivorousness and mesophyll feeding.</title>
        <authorList>
            <person name="Liu Y."/>
            <person name="Liu H."/>
            <person name="Wang H."/>
            <person name="Huang T."/>
            <person name="Liu B."/>
            <person name="Yang B."/>
            <person name="Yin L."/>
            <person name="Li B."/>
            <person name="Zhang Y."/>
            <person name="Zhang S."/>
            <person name="Jiang F."/>
            <person name="Zhang X."/>
            <person name="Ren Y."/>
            <person name="Wang B."/>
            <person name="Wang S."/>
            <person name="Lu Y."/>
            <person name="Wu K."/>
            <person name="Fan W."/>
            <person name="Wang G."/>
        </authorList>
    </citation>
    <scope>NUCLEOTIDE SEQUENCE</scope>
    <source>
        <strain evidence="2">12Hb</strain>
    </source>
</reference>
<feature type="region of interest" description="Disordered" evidence="1">
    <location>
        <begin position="159"/>
        <end position="209"/>
    </location>
</feature>
<keyword evidence="3" id="KW-1185">Reference proteome</keyword>
<dbReference type="OrthoDB" id="10637241at2759"/>
<evidence type="ECO:0000256" key="1">
    <source>
        <dbReference type="SAM" id="MobiDB-lite"/>
    </source>
</evidence>
<feature type="compositionally biased region" description="Polar residues" evidence="1">
    <location>
        <begin position="159"/>
        <end position="174"/>
    </location>
</feature>
<organism evidence="2 3">
    <name type="scientific">Apolygus lucorum</name>
    <name type="common">Small green plant bug</name>
    <name type="synonym">Lygocoris lucorum</name>
    <dbReference type="NCBI Taxonomy" id="248454"/>
    <lineage>
        <taxon>Eukaryota</taxon>
        <taxon>Metazoa</taxon>
        <taxon>Ecdysozoa</taxon>
        <taxon>Arthropoda</taxon>
        <taxon>Hexapoda</taxon>
        <taxon>Insecta</taxon>
        <taxon>Pterygota</taxon>
        <taxon>Neoptera</taxon>
        <taxon>Paraneoptera</taxon>
        <taxon>Hemiptera</taxon>
        <taxon>Heteroptera</taxon>
        <taxon>Panheteroptera</taxon>
        <taxon>Cimicomorpha</taxon>
        <taxon>Miridae</taxon>
        <taxon>Mirini</taxon>
        <taxon>Apolygus</taxon>
    </lineage>
</organism>
<dbReference type="EMBL" id="WIXP02000006">
    <property type="protein sequence ID" value="KAF6209075.1"/>
    <property type="molecule type" value="Genomic_DNA"/>
</dbReference>
<sequence length="209" mass="21323">MFWITNTAGKSLEEVSQGALSAIKLGSAGSKVGKRIGAATSYGVGQLEFMRISIGVSAAKAKTSEAVSNVFQSQIGKRWHRNLLNRCKRDDVSAATSLNEVIGTGAKSVMGSTGISAGPVATSISLGSILLAARNSFSAVNAGALAAQAGSTDAANVFSNSNIGGDSSVVTRSKGTGGENDEVDEDEPEDEKDEQEDDEDEKDGTGGGC</sequence>